<feature type="domain" description="GST C-terminal" evidence="2">
    <location>
        <begin position="89"/>
        <end position="219"/>
    </location>
</feature>
<dbReference type="InterPro" id="IPR004045">
    <property type="entry name" value="Glutathione_S-Trfase_N"/>
</dbReference>
<dbReference type="FunFam" id="1.20.1050.10:FF:000030">
    <property type="entry name" value="Glutathione S-transferase S1"/>
    <property type="match status" value="1"/>
</dbReference>
<reference evidence="3" key="1">
    <citation type="submission" date="2018-05" db="EMBL/GenBank/DDBJ databases">
        <authorList>
            <person name="Lanie J.A."/>
            <person name="Ng W.-L."/>
            <person name="Kazmierczak K.M."/>
            <person name="Andrzejewski T.M."/>
            <person name="Davidsen T.M."/>
            <person name="Wayne K.J."/>
            <person name="Tettelin H."/>
            <person name="Glass J.I."/>
            <person name="Rusch D."/>
            <person name="Podicherti R."/>
            <person name="Tsui H.-C.T."/>
            <person name="Winkler M.E."/>
        </authorList>
    </citation>
    <scope>NUCLEOTIDE SEQUENCE</scope>
</reference>
<dbReference type="InterPro" id="IPR050213">
    <property type="entry name" value="GST_superfamily"/>
</dbReference>
<dbReference type="Gene3D" id="3.40.30.10">
    <property type="entry name" value="Glutaredoxin"/>
    <property type="match status" value="1"/>
</dbReference>
<protein>
    <recommendedName>
        <fullName evidence="4">GST N-terminal domain-containing protein</fullName>
    </recommendedName>
</protein>
<organism evidence="3">
    <name type="scientific">marine metagenome</name>
    <dbReference type="NCBI Taxonomy" id="408172"/>
    <lineage>
        <taxon>unclassified sequences</taxon>
        <taxon>metagenomes</taxon>
        <taxon>ecological metagenomes</taxon>
    </lineage>
</organism>
<dbReference type="PANTHER" id="PTHR11571">
    <property type="entry name" value="GLUTATHIONE S-TRANSFERASE"/>
    <property type="match status" value="1"/>
</dbReference>
<dbReference type="GO" id="GO:0004364">
    <property type="term" value="F:glutathione transferase activity"/>
    <property type="evidence" value="ECO:0007669"/>
    <property type="project" value="TreeGrafter"/>
</dbReference>
<dbReference type="InterPro" id="IPR036249">
    <property type="entry name" value="Thioredoxin-like_sf"/>
</dbReference>
<evidence type="ECO:0000313" key="3">
    <source>
        <dbReference type="EMBL" id="SVB50225.1"/>
    </source>
</evidence>
<dbReference type="Pfam" id="PF02798">
    <property type="entry name" value="GST_N"/>
    <property type="match status" value="1"/>
</dbReference>
<dbReference type="PANTHER" id="PTHR11571:SF252">
    <property type="entry name" value="GLUTATHIONE S-TRANSFERASE"/>
    <property type="match status" value="1"/>
</dbReference>
<dbReference type="SFLD" id="SFLDS00019">
    <property type="entry name" value="Glutathione_Transferase_(cytos"/>
    <property type="match status" value="1"/>
</dbReference>
<evidence type="ECO:0000259" key="2">
    <source>
        <dbReference type="PROSITE" id="PS50405"/>
    </source>
</evidence>
<evidence type="ECO:0008006" key="4">
    <source>
        <dbReference type="Google" id="ProtNLM"/>
    </source>
</evidence>
<dbReference type="InterPro" id="IPR036282">
    <property type="entry name" value="Glutathione-S-Trfase_C_sf"/>
</dbReference>
<accession>A0A382EIC6</accession>
<proteinExistence type="predicted"/>
<dbReference type="CDD" id="cd03192">
    <property type="entry name" value="GST_C_Sigma_like"/>
    <property type="match status" value="1"/>
</dbReference>
<dbReference type="InterPro" id="IPR004046">
    <property type="entry name" value="GST_C"/>
</dbReference>
<dbReference type="EMBL" id="UINC01044582">
    <property type="protein sequence ID" value="SVB50225.1"/>
    <property type="molecule type" value="Genomic_DNA"/>
</dbReference>
<sequence>VDLKIVYLDLPFWRAEVARLALFIADIKFEDLRINSAEFSYLQENGKLMDGTLIPFHQLPVLVIDGQSIAQTGGIARICGKLSGMYPEDMIEAGKVDQIIDTVTDINELLNPSMRENDPIKKREMRAELTNKNLPNYFGFLENILHANNSNWFVGGKMSVADIAVWGLLGWIASGVLDDIPPGVINPFKRLKKLYNEVSQNPRVREWKIKTYAHEKTSTDEYAFDVPDSI</sequence>
<name>A0A382EIC6_9ZZZZ</name>
<dbReference type="SUPFAM" id="SSF47616">
    <property type="entry name" value="GST C-terminal domain-like"/>
    <property type="match status" value="1"/>
</dbReference>
<dbReference type="Pfam" id="PF14497">
    <property type="entry name" value="GST_C_3"/>
    <property type="match status" value="1"/>
</dbReference>
<dbReference type="InterPro" id="IPR010987">
    <property type="entry name" value="Glutathione-S-Trfase_C-like"/>
</dbReference>
<evidence type="ECO:0000259" key="1">
    <source>
        <dbReference type="PROSITE" id="PS50404"/>
    </source>
</evidence>
<feature type="domain" description="GST N-terminal" evidence="1">
    <location>
        <begin position="2"/>
        <end position="87"/>
    </location>
</feature>
<dbReference type="SUPFAM" id="SSF52833">
    <property type="entry name" value="Thioredoxin-like"/>
    <property type="match status" value="1"/>
</dbReference>
<dbReference type="Gene3D" id="1.20.1050.10">
    <property type="match status" value="1"/>
</dbReference>
<dbReference type="AlphaFoldDB" id="A0A382EIC6"/>
<gene>
    <name evidence="3" type="ORF">METZ01_LOCUS203079</name>
</gene>
<feature type="non-terminal residue" evidence="3">
    <location>
        <position position="1"/>
    </location>
</feature>
<dbReference type="GO" id="GO:0006749">
    <property type="term" value="P:glutathione metabolic process"/>
    <property type="evidence" value="ECO:0007669"/>
    <property type="project" value="TreeGrafter"/>
</dbReference>
<dbReference type="InterPro" id="IPR040079">
    <property type="entry name" value="Glutathione_S-Trfase"/>
</dbReference>
<dbReference type="PROSITE" id="PS50404">
    <property type="entry name" value="GST_NTER"/>
    <property type="match status" value="1"/>
</dbReference>
<dbReference type="PROSITE" id="PS50405">
    <property type="entry name" value="GST_CTER"/>
    <property type="match status" value="1"/>
</dbReference>